<evidence type="ECO:0000313" key="8">
    <source>
        <dbReference type="Proteomes" id="UP000182827"/>
    </source>
</evidence>
<keyword evidence="3 6" id="KW-0812">Transmembrane</keyword>
<dbReference type="GO" id="GO:0005886">
    <property type="term" value="C:plasma membrane"/>
    <property type="evidence" value="ECO:0007669"/>
    <property type="project" value="UniProtKB-SubCell"/>
</dbReference>
<dbReference type="NCBIfam" id="NF037997">
    <property type="entry name" value="Na_Pi_symport"/>
    <property type="match status" value="1"/>
</dbReference>
<reference evidence="8" key="1">
    <citation type="submission" date="2016-10" db="EMBL/GenBank/DDBJ databases">
        <authorList>
            <person name="Varghese N."/>
            <person name="Submissions S."/>
        </authorList>
    </citation>
    <scope>NUCLEOTIDE SEQUENCE [LARGE SCALE GENOMIC DNA]</scope>
    <source>
        <strain evidence="8">ANC 5076</strain>
    </source>
</reference>
<feature type="transmembrane region" description="Helical" evidence="6">
    <location>
        <begin position="70"/>
        <end position="92"/>
    </location>
</feature>
<organism evidence="7 8">
    <name type="scientific">Acinetobacter bohemicus</name>
    <dbReference type="NCBI Taxonomy" id="1435036"/>
    <lineage>
        <taxon>Bacteria</taxon>
        <taxon>Pseudomonadati</taxon>
        <taxon>Pseudomonadota</taxon>
        <taxon>Gammaproteobacteria</taxon>
        <taxon>Moraxellales</taxon>
        <taxon>Moraxellaceae</taxon>
        <taxon>Acinetobacter</taxon>
    </lineage>
</organism>
<evidence type="ECO:0000256" key="4">
    <source>
        <dbReference type="ARBA" id="ARBA00022989"/>
    </source>
</evidence>
<dbReference type="Proteomes" id="UP000182827">
    <property type="component" value="Unassembled WGS sequence"/>
</dbReference>
<name>A0A1I6WC06_9GAMM</name>
<dbReference type="EMBL" id="FOZU01000053">
    <property type="protein sequence ID" value="SFT23518.1"/>
    <property type="molecule type" value="Genomic_DNA"/>
</dbReference>
<proteinExistence type="predicted"/>
<protein>
    <submittedName>
        <fullName evidence="7">Phosphate:Na+ symporter</fullName>
    </submittedName>
</protein>
<evidence type="ECO:0000256" key="1">
    <source>
        <dbReference type="ARBA" id="ARBA00004651"/>
    </source>
</evidence>
<accession>A0A1I6WC06</accession>
<feature type="transmembrane region" description="Helical" evidence="6">
    <location>
        <begin position="282"/>
        <end position="303"/>
    </location>
</feature>
<keyword evidence="5 6" id="KW-0472">Membrane</keyword>
<dbReference type="GO" id="GO:0005436">
    <property type="term" value="F:sodium:phosphate symporter activity"/>
    <property type="evidence" value="ECO:0007669"/>
    <property type="project" value="InterPro"/>
</dbReference>
<gene>
    <name evidence="7" type="ORF">SAMN05444586_10532</name>
</gene>
<dbReference type="RefSeq" id="WP_074947801.1">
    <property type="nucleotide sequence ID" value="NZ_FOZU01000053.1"/>
</dbReference>
<sequence length="538" mass="59423">MHQVFAELFGGVGLFLLGMTLMTNGLKDATGETLKKLLTKFTETQFKAMLSGIGLTLLVQSSTATTMATIGFVNAGIMSFAQAIGVMIGANIGTTSTGWMVALLGLKFSISMIALPLIGFGAVINLLGKDRIAVLGLIIAGFGLIFFGISVLQEAMNGFSKQGDLSFLNANEFLGQIILVLIGLVMALLLQSSSAAITTTLAALATGAIDLSEAIYMVIGQNVGAVGITVISVIGASVSAKRTVAVNVVFNLVTAILAFFILAPLFIYFYQQYTFFTQWDVLIILALFHTAFSVMGALVFMPATKQLEKWLLRILPNDLPAIMKFLDEANLEFSAIAVQSAQTVQYYILFEIFSFLSAAFQEGAMPSQRKIKQLDEIILQLEAYLEKINVPYSHESNHDFVSLLRVMVYVRVLRSDLENIDYAILLRTQPAVLQTALDYKHIVESYIQQREQLGNPKNIEPMRNELNSLKKWTSQHRAEIRQKILQHTEVNQLNAAKGIELLAAQRWLDRLVAHTYRFSNVLYESILKNEERKFKNGC</sequence>
<dbReference type="AlphaFoldDB" id="A0A1I6WC06"/>
<feature type="transmembrane region" description="Helical" evidence="6">
    <location>
        <begin position="6"/>
        <end position="26"/>
    </location>
</feature>
<feature type="transmembrane region" description="Helical" evidence="6">
    <location>
        <begin position="214"/>
        <end position="236"/>
    </location>
</feature>
<comment type="subcellular location">
    <subcellularLocation>
        <location evidence="1">Cell membrane</location>
        <topology evidence="1">Multi-pass membrane protein</topology>
    </subcellularLocation>
</comment>
<dbReference type="GO" id="GO:0044341">
    <property type="term" value="P:sodium-dependent phosphate transport"/>
    <property type="evidence" value="ECO:0007669"/>
    <property type="project" value="InterPro"/>
</dbReference>
<keyword evidence="8" id="KW-1185">Reference proteome</keyword>
<evidence type="ECO:0000256" key="5">
    <source>
        <dbReference type="ARBA" id="ARBA00023136"/>
    </source>
</evidence>
<evidence type="ECO:0000256" key="2">
    <source>
        <dbReference type="ARBA" id="ARBA00022475"/>
    </source>
</evidence>
<dbReference type="Pfam" id="PF02690">
    <property type="entry name" value="Na_Pi_cotrans"/>
    <property type="match status" value="1"/>
</dbReference>
<evidence type="ECO:0000256" key="3">
    <source>
        <dbReference type="ARBA" id="ARBA00022692"/>
    </source>
</evidence>
<keyword evidence="4 6" id="KW-1133">Transmembrane helix</keyword>
<keyword evidence="2" id="KW-1003">Cell membrane</keyword>
<feature type="transmembrane region" description="Helical" evidence="6">
    <location>
        <begin position="132"/>
        <end position="152"/>
    </location>
</feature>
<dbReference type="PANTHER" id="PTHR10010">
    <property type="entry name" value="SOLUTE CARRIER FAMILY 34 SODIUM PHOSPHATE , MEMBER 2-RELATED"/>
    <property type="match status" value="1"/>
</dbReference>
<dbReference type="InterPro" id="IPR003841">
    <property type="entry name" value="Na/Pi_transpt"/>
</dbReference>
<evidence type="ECO:0000313" key="7">
    <source>
        <dbReference type="EMBL" id="SFT23518.1"/>
    </source>
</evidence>
<feature type="transmembrane region" description="Helical" evidence="6">
    <location>
        <begin position="173"/>
        <end position="194"/>
    </location>
</feature>
<evidence type="ECO:0000256" key="6">
    <source>
        <dbReference type="SAM" id="Phobius"/>
    </source>
</evidence>
<dbReference type="PANTHER" id="PTHR10010:SF46">
    <property type="entry name" value="SODIUM-DEPENDENT PHOSPHATE TRANSPORT PROTEIN 2B"/>
    <property type="match status" value="1"/>
</dbReference>
<feature type="transmembrane region" description="Helical" evidence="6">
    <location>
        <begin position="104"/>
        <end position="126"/>
    </location>
</feature>
<feature type="transmembrane region" description="Helical" evidence="6">
    <location>
        <begin position="248"/>
        <end position="270"/>
    </location>
</feature>